<keyword evidence="1" id="KW-0238">DNA-binding</keyword>
<dbReference type="PANTHER" id="PTHR43214">
    <property type="entry name" value="TWO-COMPONENT RESPONSE REGULATOR"/>
    <property type="match status" value="1"/>
</dbReference>
<dbReference type="Proteomes" id="UP000323505">
    <property type="component" value="Unassembled WGS sequence"/>
</dbReference>
<dbReference type="SUPFAM" id="SSF52172">
    <property type="entry name" value="CheY-like"/>
    <property type="match status" value="1"/>
</dbReference>
<name>A0A5D3FYR4_9ACTN</name>
<dbReference type="GO" id="GO:0006355">
    <property type="term" value="P:regulation of DNA-templated transcription"/>
    <property type="evidence" value="ECO:0007669"/>
    <property type="project" value="InterPro"/>
</dbReference>
<dbReference type="InterPro" id="IPR011006">
    <property type="entry name" value="CheY-like_superfamily"/>
</dbReference>
<dbReference type="EMBL" id="VSRQ01000001">
    <property type="protein sequence ID" value="TYK53172.1"/>
    <property type="molecule type" value="Genomic_DNA"/>
</dbReference>
<accession>A0A5D3FYR4</accession>
<gene>
    <name evidence="4" type="ORF">FXF68_05480</name>
</gene>
<evidence type="ECO:0000256" key="2">
    <source>
        <dbReference type="PROSITE-ProRule" id="PRU00169"/>
    </source>
</evidence>
<keyword evidence="2" id="KW-0597">Phosphoprotein</keyword>
<dbReference type="InterPro" id="IPR016032">
    <property type="entry name" value="Sig_transdc_resp-reg_C-effctor"/>
</dbReference>
<feature type="modified residue" description="4-aspartylphosphate" evidence="2">
    <location>
        <position position="55"/>
    </location>
</feature>
<dbReference type="AlphaFoldDB" id="A0A5D3FYR4"/>
<dbReference type="Gene3D" id="3.40.50.2300">
    <property type="match status" value="1"/>
</dbReference>
<dbReference type="PROSITE" id="PS50110">
    <property type="entry name" value="RESPONSE_REGULATORY"/>
    <property type="match status" value="1"/>
</dbReference>
<dbReference type="RefSeq" id="WP_148757758.1">
    <property type="nucleotide sequence ID" value="NZ_VSRQ01000001.1"/>
</dbReference>
<dbReference type="GO" id="GO:0003677">
    <property type="term" value="F:DNA binding"/>
    <property type="evidence" value="ECO:0007669"/>
    <property type="project" value="UniProtKB-KW"/>
</dbReference>
<evidence type="ECO:0000259" key="3">
    <source>
        <dbReference type="PROSITE" id="PS50110"/>
    </source>
</evidence>
<reference evidence="4 5" key="1">
    <citation type="submission" date="2019-08" db="EMBL/GenBank/DDBJ databases">
        <title>Actinomadura sp. nov. CYP1-5 isolated from mountain soil.</title>
        <authorList>
            <person name="Songsumanus A."/>
            <person name="Kuncharoen N."/>
            <person name="Kudo T."/>
            <person name="Yuki M."/>
            <person name="Igarashi Y."/>
            <person name="Tanasupawat S."/>
        </authorList>
    </citation>
    <scope>NUCLEOTIDE SEQUENCE [LARGE SCALE GENOMIC DNA]</scope>
    <source>
        <strain evidence="4 5">CYP1-5</strain>
    </source>
</reference>
<sequence>MTGGEPRVRVAAIDDDTLIRDGLRALVPGLDVVAAYRDVAEFLAVRPRVEVVLLDLTLTGTASDPVLQGTDAVAALAADGWRVLVYTNERRRAVLVACLNAGARGVVHKAEPLPVLAAAAADVAAGRIVITQALTGLAELAGRRGRLPDLSPRERDVLAGRARGESFRSIARRLFITEKTASGYMDQVKHKFAAYLREHSPADLERALGLEPAGLTDRHPRDALP</sequence>
<dbReference type="PRINTS" id="PR00038">
    <property type="entry name" value="HTHLUXR"/>
</dbReference>
<keyword evidence="5" id="KW-1185">Reference proteome</keyword>
<dbReference type="SUPFAM" id="SSF46894">
    <property type="entry name" value="C-terminal effector domain of the bipartite response regulators"/>
    <property type="match status" value="1"/>
</dbReference>
<dbReference type="Pfam" id="PF00196">
    <property type="entry name" value="GerE"/>
    <property type="match status" value="1"/>
</dbReference>
<dbReference type="GO" id="GO:0000160">
    <property type="term" value="P:phosphorelay signal transduction system"/>
    <property type="evidence" value="ECO:0007669"/>
    <property type="project" value="InterPro"/>
</dbReference>
<comment type="caution">
    <text evidence="4">The sequence shown here is derived from an EMBL/GenBank/DDBJ whole genome shotgun (WGS) entry which is preliminary data.</text>
</comment>
<dbReference type="SMART" id="SM00421">
    <property type="entry name" value="HTH_LUXR"/>
    <property type="match status" value="1"/>
</dbReference>
<dbReference type="InterPro" id="IPR000792">
    <property type="entry name" value="Tscrpt_reg_LuxR_C"/>
</dbReference>
<evidence type="ECO:0000313" key="5">
    <source>
        <dbReference type="Proteomes" id="UP000323505"/>
    </source>
</evidence>
<evidence type="ECO:0000256" key="1">
    <source>
        <dbReference type="ARBA" id="ARBA00023125"/>
    </source>
</evidence>
<evidence type="ECO:0000313" key="4">
    <source>
        <dbReference type="EMBL" id="TYK53172.1"/>
    </source>
</evidence>
<protein>
    <submittedName>
        <fullName evidence="4">Response regulator transcription factor</fullName>
    </submittedName>
</protein>
<organism evidence="4 5">
    <name type="scientific">Actinomadura decatromicini</name>
    <dbReference type="NCBI Taxonomy" id="2604572"/>
    <lineage>
        <taxon>Bacteria</taxon>
        <taxon>Bacillati</taxon>
        <taxon>Actinomycetota</taxon>
        <taxon>Actinomycetes</taxon>
        <taxon>Streptosporangiales</taxon>
        <taxon>Thermomonosporaceae</taxon>
        <taxon>Actinomadura</taxon>
    </lineage>
</organism>
<proteinExistence type="predicted"/>
<dbReference type="InterPro" id="IPR039420">
    <property type="entry name" value="WalR-like"/>
</dbReference>
<dbReference type="InterPro" id="IPR001789">
    <property type="entry name" value="Sig_transdc_resp-reg_receiver"/>
</dbReference>
<feature type="domain" description="Response regulatory" evidence="3">
    <location>
        <begin position="9"/>
        <end position="124"/>
    </location>
</feature>